<dbReference type="Pfam" id="PF05970">
    <property type="entry name" value="PIF1"/>
    <property type="match status" value="1"/>
</dbReference>
<dbReference type="OrthoDB" id="432234at2759"/>
<keyword evidence="1" id="KW-0547">Nucleotide-binding</keyword>
<dbReference type="EMBL" id="ML769487">
    <property type="protein sequence ID" value="KAE9398091.1"/>
    <property type="molecule type" value="Genomic_DNA"/>
</dbReference>
<organism evidence="3 4">
    <name type="scientific">Gymnopus androsaceus JB14</name>
    <dbReference type="NCBI Taxonomy" id="1447944"/>
    <lineage>
        <taxon>Eukaryota</taxon>
        <taxon>Fungi</taxon>
        <taxon>Dikarya</taxon>
        <taxon>Basidiomycota</taxon>
        <taxon>Agaricomycotina</taxon>
        <taxon>Agaricomycetes</taxon>
        <taxon>Agaricomycetidae</taxon>
        <taxon>Agaricales</taxon>
        <taxon>Marasmiineae</taxon>
        <taxon>Omphalotaceae</taxon>
        <taxon>Gymnopus</taxon>
    </lineage>
</organism>
<accession>A0A6A4HKL8</accession>
<gene>
    <name evidence="3" type="ORF">BT96DRAFT_761332</name>
</gene>
<feature type="non-terminal residue" evidence="3">
    <location>
        <position position="154"/>
    </location>
</feature>
<evidence type="ECO:0000313" key="3">
    <source>
        <dbReference type="EMBL" id="KAE9398091.1"/>
    </source>
</evidence>
<keyword evidence="1" id="KW-0067">ATP-binding</keyword>
<dbReference type="AlphaFoldDB" id="A0A6A4HKL8"/>
<dbReference type="PANTHER" id="PTHR47642">
    <property type="entry name" value="ATP-DEPENDENT DNA HELICASE"/>
    <property type="match status" value="1"/>
</dbReference>
<dbReference type="InterPro" id="IPR051055">
    <property type="entry name" value="PIF1_helicase"/>
</dbReference>
<keyword evidence="1" id="KW-0227">DNA damage</keyword>
<dbReference type="EC" id="5.6.2.3" evidence="1"/>
<keyword evidence="1" id="KW-0233">DNA recombination</keyword>
<comment type="similarity">
    <text evidence="1">Belongs to the helicase family.</text>
</comment>
<feature type="domain" description="DNA helicase Pif1-like DEAD-box helicase" evidence="2">
    <location>
        <begin position="30"/>
        <end position="153"/>
    </location>
</feature>
<dbReference type="InterPro" id="IPR027417">
    <property type="entry name" value="P-loop_NTPase"/>
</dbReference>
<dbReference type="GO" id="GO:0005524">
    <property type="term" value="F:ATP binding"/>
    <property type="evidence" value="ECO:0007669"/>
    <property type="project" value="UniProtKB-KW"/>
</dbReference>
<dbReference type="GO" id="GO:0006310">
    <property type="term" value="P:DNA recombination"/>
    <property type="evidence" value="ECO:0007669"/>
    <property type="project" value="UniProtKB-KW"/>
</dbReference>
<evidence type="ECO:0000256" key="1">
    <source>
        <dbReference type="RuleBase" id="RU363044"/>
    </source>
</evidence>
<name>A0A6A4HKL8_9AGAR</name>
<reference evidence="3" key="1">
    <citation type="journal article" date="2019" name="Environ. Microbiol.">
        <title>Fungal ecological strategies reflected in gene transcription - a case study of two litter decomposers.</title>
        <authorList>
            <person name="Barbi F."/>
            <person name="Kohler A."/>
            <person name="Barry K."/>
            <person name="Baskaran P."/>
            <person name="Daum C."/>
            <person name="Fauchery L."/>
            <person name="Ihrmark K."/>
            <person name="Kuo A."/>
            <person name="LaButti K."/>
            <person name="Lipzen A."/>
            <person name="Morin E."/>
            <person name="Grigoriev I.V."/>
            <person name="Henrissat B."/>
            <person name="Lindahl B."/>
            <person name="Martin F."/>
        </authorList>
    </citation>
    <scope>NUCLEOTIDE SEQUENCE</scope>
    <source>
        <strain evidence="3">JB14</strain>
    </source>
</reference>
<dbReference type="InterPro" id="IPR010285">
    <property type="entry name" value="DNA_helicase_pif1-like_DEAD"/>
</dbReference>
<protein>
    <recommendedName>
        <fullName evidence="1">ATP-dependent DNA helicase</fullName>
        <ecNumber evidence="1">5.6.2.3</ecNumber>
    </recommendedName>
</protein>
<evidence type="ECO:0000313" key="4">
    <source>
        <dbReference type="Proteomes" id="UP000799118"/>
    </source>
</evidence>
<dbReference type="Gene3D" id="3.40.50.300">
    <property type="entry name" value="P-loop containing nucleotide triphosphate hydrolases"/>
    <property type="match status" value="1"/>
</dbReference>
<keyword evidence="4" id="KW-1185">Reference proteome</keyword>
<dbReference type="SUPFAM" id="SSF52540">
    <property type="entry name" value="P-loop containing nucleoside triphosphate hydrolases"/>
    <property type="match status" value="1"/>
</dbReference>
<dbReference type="GO" id="GO:0000723">
    <property type="term" value="P:telomere maintenance"/>
    <property type="evidence" value="ECO:0007669"/>
    <property type="project" value="InterPro"/>
</dbReference>
<dbReference type="GO" id="GO:0043139">
    <property type="term" value="F:5'-3' DNA helicase activity"/>
    <property type="evidence" value="ECO:0007669"/>
    <property type="project" value="UniProtKB-EC"/>
</dbReference>
<dbReference type="GO" id="GO:0006281">
    <property type="term" value="P:DNA repair"/>
    <property type="evidence" value="ECO:0007669"/>
    <property type="project" value="UniProtKB-KW"/>
</dbReference>
<dbReference type="GO" id="GO:0016787">
    <property type="term" value="F:hydrolase activity"/>
    <property type="evidence" value="ECO:0007669"/>
    <property type="project" value="UniProtKB-KW"/>
</dbReference>
<keyword evidence="1" id="KW-0378">Hydrolase</keyword>
<evidence type="ECO:0000259" key="2">
    <source>
        <dbReference type="Pfam" id="PF05970"/>
    </source>
</evidence>
<feature type="non-terminal residue" evidence="3">
    <location>
        <position position="1"/>
    </location>
</feature>
<proteinExistence type="inferred from homology"/>
<dbReference type="Proteomes" id="UP000799118">
    <property type="component" value="Unassembled WGS sequence"/>
</dbReference>
<keyword evidence="1" id="KW-0234">DNA repair</keyword>
<comment type="catalytic activity">
    <reaction evidence="1">
        <text>ATP + H2O = ADP + phosphate + H(+)</text>
        <dbReference type="Rhea" id="RHEA:13065"/>
        <dbReference type="ChEBI" id="CHEBI:15377"/>
        <dbReference type="ChEBI" id="CHEBI:15378"/>
        <dbReference type="ChEBI" id="CHEBI:30616"/>
        <dbReference type="ChEBI" id="CHEBI:43474"/>
        <dbReference type="ChEBI" id="CHEBI:456216"/>
        <dbReference type="EC" id="5.6.2.3"/>
    </reaction>
</comment>
<keyword evidence="1" id="KW-0347">Helicase</keyword>
<sequence>FNLNSKQNEAFEIITMSIINKHVLNLADWVDKDALRLFLSGPGGTGKTHVVKAVKEVLRYFGLDHTIRFVAPTGTAANLIDGTTIHAGLGIAIKRDCNGFTTQSGNDNEQEVTFSISNTTRSQLRADWKDVLVLMIDEVSLLSLSLLAEIDAAL</sequence>
<comment type="cofactor">
    <cofactor evidence="1">
        <name>Mg(2+)</name>
        <dbReference type="ChEBI" id="CHEBI:18420"/>
    </cofactor>
</comment>